<dbReference type="InterPro" id="IPR037053">
    <property type="entry name" value="Phage_tail_collar_dom_sf"/>
</dbReference>
<keyword evidence="3" id="KW-1185">Reference proteome</keyword>
<dbReference type="RefSeq" id="WP_171655133.1">
    <property type="nucleotide sequence ID" value="NZ_WHOD01000102.1"/>
</dbReference>
<feature type="domain" description="Phage tail collar" evidence="1">
    <location>
        <begin position="7"/>
        <end position="63"/>
    </location>
</feature>
<dbReference type="SUPFAM" id="SSF88874">
    <property type="entry name" value="Receptor-binding domain of short tail fibre protein gp12"/>
    <property type="match status" value="1"/>
</dbReference>
<proteinExistence type="predicted"/>
<reference evidence="2" key="1">
    <citation type="submission" date="2019-10" db="EMBL/GenBank/DDBJ databases">
        <title>Description of Paenibacillus glebae sp. nov.</title>
        <authorList>
            <person name="Carlier A."/>
            <person name="Qi S."/>
        </authorList>
    </citation>
    <scope>NUCLEOTIDE SEQUENCE</scope>
    <source>
        <strain evidence="2">LMG 31456</strain>
    </source>
</reference>
<comment type="caution">
    <text evidence="2">The sequence shown here is derived from an EMBL/GenBank/DDBJ whole genome shotgun (WGS) entry which is preliminary data.</text>
</comment>
<sequence>MADPFVGEIRMFTGNFVPKGWALCNGQLMSISQNTALFSLLGTNYGGDGKSTFALPDLQGRAPMHQGQGAGLTEHQVGEAGGQETVSLIASEIPAHKHELQYGVSTTSKDSPSGALWTDVKGHRPGQAYASGNSLTPMSAGAIQTTGNNAPHNNMQPYLAVTFIIALQGVYPPRS</sequence>
<dbReference type="AlphaFoldDB" id="A0A972GVH4"/>
<dbReference type="InterPro" id="IPR011083">
    <property type="entry name" value="Phage_tail_collar_dom"/>
</dbReference>
<evidence type="ECO:0000313" key="3">
    <source>
        <dbReference type="Proteomes" id="UP000641588"/>
    </source>
</evidence>
<accession>A0A972GVH4</accession>
<evidence type="ECO:0000313" key="2">
    <source>
        <dbReference type="EMBL" id="NOU96905.1"/>
    </source>
</evidence>
<organism evidence="2 3">
    <name type="scientific">Paenibacillus foliorum</name>
    <dbReference type="NCBI Taxonomy" id="2654974"/>
    <lineage>
        <taxon>Bacteria</taxon>
        <taxon>Bacillati</taxon>
        <taxon>Bacillota</taxon>
        <taxon>Bacilli</taxon>
        <taxon>Bacillales</taxon>
        <taxon>Paenibacillaceae</taxon>
        <taxon>Paenibacillus</taxon>
    </lineage>
</organism>
<name>A0A972GVH4_9BACL</name>
<evidence type="ECO:0000259" key="1">
    <source>
        <dbReference type="Pfam" id="PF07484"/>
    </source>
</evidence>
<gene>
    <name evidence="2" type="ORF">GC093_27320</name>
</gene>
<dbReference type="Proteomes" id="UP000641588">
    <property type="component" value="Unassembled WGS sequence"/>
</dbReference>
<dbReference type="Pfam" id="PF07484">
    <property type="entry name" value="Collar"/>
    <property type="match status" value="1"/>
</dbReference>
<protein>
    <submittedName>
        <fullName evidence="2">Phage tail protein</fullName>
    </submittedName>
</protein>
<dbReference type="Gene3D" id="3.90.1340.10">
    <property type="entry name" value="Phage tail collar domain"/>
    <property type="match status" value="1"/>
</dbReference>
<dbReference type="EMBL" id="WHOD01000102">
    <property type="protein sequence ID" value="NOU96905.1"/>
    <property type="molecule type" value="Genomic_DNA"/>
</dbReference>